<dbReference type="EMBL" id="VSSQ01000514">
    <property type="protein sequence ID" value="MPL96561.1"/>
    <property type="molecule type" value="Genomic_DNA"/>
</dbReference>
<reference evidence="1" key="1">
    <citation type="submission" date="2019-08" db="EMBL/GenBank/DDBJ databases">
        <authorList>
            <person name="Kucharzyk K."/>
            <person name="Murdoch R.W."/>
            <person name="Higgins S."/>
            <person name="Loffler F."/>
        </authorList>
    </citation>
    <scope>NUCLEOTIDE SEQUENCE</scope>
</reference>
<accession>A0A644VYQ7</accession>
<protein>
    <submittedName>
        <fullName evidence="1">Uncharacterized protein</fullName>
    </submittedName>
</protein>
<organism evidence="1">
    <name type="scientific">bioreactor metagenome</name>
    <dbReference type="NCBI Taxonomy" id="1076179"/>
    <lineage>
        <taxon>unclassified sequences</taxon>
        <taxon>metagenomes</taxon>
        <taxon>ecological metagenomes</taxon>
    </lineage>
</organism>
<gene>
    <name evidence="1" type="ORF">SDC9_42743</name>
</gene>
<dbReference type="AlphaFoldDB" id="A0A644VYQ7"/>
<comment type="caution">
    <text evidence="1">The sequence shown here is derived from an EMBL/GenBank/DDBJ whole genome shotgun (WGS) entry which is preliminary data.</text>
</comment>
<evidence type="ECO:0000313" key="1">
    <source>
        <dbReference type="EMBL" id="MPL96561.1"/>
    </source>
</evidence>
<sequence length="693" mass="72056">MFGVVHDGGRDRVGFIGIYEKRIGRERNGRLPHGSLGAGGEHIAEHAVVRVRPADGLDAVFILRVRIQAGILKVILIFPGVRIIVLGVGRADHAAQGIVAAAVGEVVVAVNLIARGADPAGGPGEQDALVGGPVGVRAEICGQTGRACNLVHQIGYHREGLRARVSELEDFPVVAVAVTRRLLGHPVHRAREAVSREACHHVSVAGLHAAHDSHGNSGAAAARLEVDAGRDGLGAAVFVGKLQSLPDVAGRAVAHAREVAAVDAHAVVARCGMGIGSRVAQGALQDVILDGRQSRVVLRDFVIVLHRKGFYAGAVRDGDVHGLLFVDDGTALGDRHIRVVDVDVAGDGIERHRVLPAHGPVFHRLSHLGVPLEFQGGGGRHLHLCLIFFSLETENIDLLLKGNECAGGEGGRDHVAVAGAGERAVNRFAVADVAVPAVKVFKVAEVWGRRQHGQDFGIGILQIMLSGVLNQHGVGVGVRSREGMLTIGVVVVRDGAVHRVVGGGGIDFHEVISEAGDVGDDGFPSVAVKVGGDGPVFQKGGTRGCGIELFTEGKAAVGLLVQSAVQINIFLGAGAVLLDQREIRGQTWQEQIAAAQVDVPGGALGEGAGFIVKVVSCEVTGIGIAFRVNIVQGLPGDDQLVFPVPVRVAQRHRGAGDPVPVVAELQFGALLKIGSGFVSMEHDGLAGAIRICN</sequence>
<name>A0A644VYQ7_9ZZZZ</name>
<proteinExistence type="predicted"/>